<dbReference type="GO" id="GO:0015867">
    <property type="term" value="P:ATP transport"/>
    <property type="evidence" value="ECO:0000318"/>
    <property type="project" value="GO_Central"/>
</dbReference>
<dbReference type="InterPro" id="IPR050382">
    <property type="entry name" value="MFS_Na/Anion_cotransporter"/>
</dbReference>
<accession>T1G2M9</accession>
<feature type="transmembrane region" description="Helical" evidence="17">
    <location>
        <begin position="46"/>
        <end position="66"/>
    </location>
</feature>
<evidence type="ECO:0000256" key="15">
    <source>
        <dbReference type="ARBA" id="ARBA00079665"/>
    </source>
</evidence>
<dbReference type="PANTHER" id="PTHR11662">
    <property type="entry name" value="SOLUTE CARRIER FAMILY 17"/>
    <property type="match status" value="1"/>
</dbReference>
<comment type="catalytic activity">
    <reaction evidence="10">
        <text>GTP(in) = GTP(out)</text>
        <dbReference type="Rhea" id="RHEA:75787"/>
        <dbReference type="ChEBI" id="CHEBI:37565"/>
    </reaction>
</comment>
<evidence type="ECO:0000256" key="17">
    <source>
        <dbReference type="SAM" id="Phobius"/>
    </source>
</evidence>
<comment type="catalytic activity">
    <reaction evidence="12">
        <text>ADP(in) = ADP(out)</text>
        <dbReference type="Rhea" id="RHEA:75783"/>
        <dbReference type="ChEBI" id="CHEBI:456216"/>
    </reaction>
</comment>
<dbReference type="InterPro" id="IPR044777">
    <property type="entry name" value="SLC17A9-like"/>
</dbReference>
<keyword evidence="3" id="KW-0813">Transport</keyword>
<dbReference type="PANTHER" id="PTHR11662:SF279">
    <property type="entry name" value="VOLTAGE-GATED PURINE NUCLEOTIDE UNIPORTER SLC17A9"/>
    <property type="match status" value="1"/>
</dbReference>
<evidence type="ECO:0000256" key="4">
    <source>
        <dbReference type="ARBA" id="ARBA00022692"/>
    </source>
</evidence>
<dbReference type="EMBL" id="AMQM01003541">
    <property type="status" value="NOT_ANNOTATED_CDS"/>
    <property type="molecule type" value="Genomic_DNA"/>
</dbReference>
<keyword evidence="8" id="KW-0968">Cytoplasmic vesicle</keyword>
<dbReference type="GO" id="GO:0160042">
    <property type="term" value="F:purine nucleotide uniporter activity"/>
    <property type="evidence" value="ECO:0007669"/>
    <property type="project" value="UniProtKB-ARBA"/>
</dbReference>
<dbReference type="OrthoDB" id="2985014at2759"/>
<keyword evidence="6 17" id="KW-0472">Membrane</keyword>
<dbReference type="EnsemblMetazoa" id="HelroT76708">
    <property type="protein sequence ID" value="HelroP76708"/>
    <property type="gene ID" value="HelroG76708"/>
</dbReference>
<dbReference type="KEGG" id="hro:HELRODRAFT_76708"/>
<keyword evidence="21" id="KW-1185">Reference proteome</keyword>
<evidence type="ECO:0000313" key="19">
    <source>
        <dbReference type="EMBL" id="ESO07094.1"/>
    </source>
</evidence>
<evidence type="ECO:0000256" key="16">
    <source>
        <dbReference type="ARBA" id="ARBA00079853"/>
    </source>
</evidence>
<proteinExistence type="inferred from homology"/>
<dbReference type="Pfam" id="PF07690">
    <property type="entry name" value="MFS_1"/>
    <property type="match status" value="1"/>
</dbReference>
<dbReference type="CTD" id="20215327"/>
<dbReference type="GeneID" id="20215327"/>
<protein>
    <recommendedName>
        <fullName evidence="14">Voltage-gated purine nucleotide uniporter SLC17A9</fullName>
    </recommendedName>
    <alternativeName>
        <fullName evidence="16">Solute carrier family 17 member 9</fullName>
    </alternativeName>
    <alternativeName>
        <fullName evidence="15">Vesicular nucleotide transporter</fullName>
    </alternativeName>
</protein>
<dbReference type="STRING" id="6412.T1G2M9"/>
<comment type="catalytic activity">
    <reaction evidence="11">
        <text>ATP(in) = ATP(out)</text>
        <dbReference type="Rhea" id="RHEA:75687"/>
        <dbReference type="ChEBI" id="CHEBI:30616"/>
    </reaction>
</comment>
<dbReference type="SUPFAM" id="SSF103473">
    <property type="entry name" value="MFS general substrate transporter"/>
    <property type="match status" value="1"/>
</dbReference>
<dbReference type="OMA" id="LITFWMP"/>
<evidence type="ECO:0000256" key="6">
    <source>
        <dbReference type="ARBA" id="ARBA00023136"/>
    </source>
</evidence>
<dbReference type="InterPro" id="IPR011701">
    <property type="entry name" value="MFS"/>
</dbReference>
<evidence type="ECO:0000256" key="14">
    <source>
        <dbReference type="ARBA" id="ARBA00074107"/>
    </source>
</evidence>
<feature type="transmembrane region" description="Helical" evidence="17">
    <location>
        <begin position="295"/>
        <end position="315"/>
    </location>
</feature>
<comment type="subcellular location">
    <subcellularLocation>
        <location evidence="9">Cytoplasmic vesicle</location>
        <location evidence="9">Secretory vesicle</location>
        <location evidence="9">Chromaffin granule membrane</location>
        <topology evidence="9">Multi-pass membrane protein</topology>
    </subcellularLocation>
    <subcellularLocation>
        <location evidence="1">Lysosome membrane</location>
        <topology evidence="1">Multi-pass membrane protein</topology>
    </subcellularLocation>
</comment>
<dbReference type="HOGENOM" id="CLU_001265_5_11_1"/>
<reference evidence="20" key="3">
    <citation type="submission" date="2015-06" db="UniProtKB">
        <authorList>
            <consortium name="EnsemblMetazoa"/>
        </authorList>
    </citation>
    <scope>IDENTIFICATION</scope>
</reference>
<dbReference type="Proteomes" id="UP000015101">
    <property type="component" value="Unassembled WGS sequence"/>
</dbReference>
<comment type="function">
    <text evidence="13">Voltage-gated ATP nucleotide uniporter that can also transport the purine nucleotides ADP and GTP. Uses the membrane potential as the driving force to control ATP accumulation in lysosomes and secretory vesicles. By controlling ATP storage in lysosomes, regulates ATP-dependent proteins of these organelles. Also indirectly regulates the exocytosis of ATP through its import into lysosomes in astrocytes and secretory vesicles such as adrenal chromaffin granules, mucin granules and synaptic vesicles.</text>
</comment>
<reference evidence="19 21" key="2">
    <citation type="journal article" date="2013" name="Nature">
        <title>Insights into bilaterian evolution from three spiralian genomes.</title>
        <authorList>
            <person name="Simakov O."/>
            <person name="Marletaz F."/>
            <person name="Cho S.J."/>
            <person name="Edsinger-Gonzales E."/>
            <person name="Havlak P."/>
            <person name="Hellsten U."/>
            <person name="Kuo D.H."/>
            <person name="Larsson T."/>
            <person name="Lv J."/>
            <person name="Arendt D."/>
            <person name="Savage R."/>
            <person name="Osoegawa K."/>
            <person name="de Jong P."/>
            <person name="Grimwood J."/>
            <person name="Chapman J.A."/>
            <person name="Shapiro H."/>
            <person name="Aerts A."/>
            <person name="Otillar R.P."/>
            <person name="Terry A.Y."/>
            <person name="Boore J.L."/>
            <person name="Grigoriev I.V."/>
            <person name="Lindberg D.R."/>
            <person name="Seaver E.C."/>
            <person name="Weisblat D.A."/>
            <person name="Putnam N.H."/>
            <person name="Rokhsar D.S."/>
        </authorList>
    </citation>
    <scope>NUCLEOTIDE SEQUENCE</scope>
</reference>
<dbReference type="GO" id="GO:0030141">
    <property type="term" value="C:secretory granule"/>
    <property type="evidence" value="ECO:0007669"/>
    <property type="project" value="UniProtKB-ARBA"/>
</dbReference>
<reference evidence="21" key="1">
    <citation type="submission" date="2012-12" db="EMBL/GenBank/DDBJ databases">
        <authorList>
            <person name="Hellsten U."/>
            <person name="Grimwood J."/>
            <person name="Chapman J.A."/>
            <person name="Shapiro H."/>
            <person name="Aerts A."/>
            <person name="Otillar R.P."/>
            <person name="Terry A.Y."/>
            <person name="Boore J.L."/>
            <person name="Simakov O."/>
            <person name="Marletaz F."/>
            <person name="Cho S.-J."/>
            <person name="Edsinger-Gonzales E."/>
            <person name="Havlak P."/>
            <person name="Kuo D.-H."/>
            <person name="Larsson T."/>
            <person name="Lv J."/>
            <person name="Arendt D."/>
            <person name="Savage R."/>
            <person name="Osoegawa K."/>
            <person name="de Jong P."/>
            <person name="Lindberg D.R."/>
            <person name="Seaver E.C."/>
            <person name="Weisblat D.A."/>
            <person name="Putnam N.H."/>
            <person name="Grigoriev I.V."/>
            <person name="Rokhsar D.S."/>
        </authorList>
    </citation>
    <scope>NUCLEOTIDE SEQUENCE</scope>
</reference>
<evidence type="ECO:0000256" key="7">
    <source>
        <dbReference type="ARBA" id="ARBA00023228"/>
    </source>
</evidence>
<feature type="transmembrane region" description="Helical" evidence="17">
    <location>
        <begin position="141"/>
        <end position="162"/>
    </location>
</feature>
<evidence type="ECO:0000256" key="8">
    <source>
        <dbReference type="ARBA" id="ARBA00023329"/>
    </source>
</evidence>
<dbReference type="eggNOG" id="KOG2532">
    <property type="taxonomic scope" value="Eukaryota"/>
</dbReference>
<dbReference type="FunFam" id="1.20.1250.20:FF:000059">
    <property type="entry name" value="Solute carrier family 17 member 9"/>
    <property type="match status" value="1"/>
</dbReference>
<gene>
    <name evidence="20" type="primary">20215327</name>
    <name evidence="19" type="ORF">HELRODRAFT_76708</name>
</gene>
<dbReference type="RefSeq" id="XP_009014472.1">
    <property type="nucleotide sequence ID" value="XM_009016224.1"/>
</dbReference>
<dbReference type="CDD" id="cd17380">
    <property type="entry name" value="MFS_SLC17A9_like"/>
    <property type="match status" value="1"/>
</dbReference>
<feature type="domain" description="Major facilitator superfamily (MFS) profile" evidence="18">
    <location>
        <begin position="8"/>
        <end position="412"/>
    </location>
</feature>
<feature type="transmembrane region" description="Helical" evidence="17">
    <location>
        <begin position="168"/>
        <end position="189"/>
    </location>
</feature>
<evidence type="ECO:0000256" key="2">
    <source>
        <dbReference type="ARBA" id="ARBA00008586"/>
    </source>
</evidence>
<dbReference type="GO" id="GO:0072530">
    <property type="term" value="P:purine-containing compound transmembrane transport"/>
    <property type="evidence" value="ECO:0007669"/>
    <property type="project" value="UniProtKB-ARBA"/>
</dbReference>
<evidence type="ECO:0000256" key="11">
    <source>
        <dbReference type="ARBA" id="ARBA00044897"/>
    </source>
</evidence>
<keyword evidence="5 17" id="KW-1133">Transmembrane helix</keyword>
<feature type="transmembrane region" description="Helical" evidence="17">
    <location>
        <begin position="7"/>
        <end position="26"/>
    </location>
</feature>
<evidence type="ECO:0000256" key="10">
    <source>
        <dbReference type="ARBA" id="ARBA00036284"/>
    </source>
</evidence>
<dbReference type="AlphaFoldDB" id="T1G2M9"/>
<dbReference type="InterPro" id="IPR020846">
    <property type="entry name" value="MFS_dom"/>
</dbReference>
<evidence type="ECO:0000259" key="18">
    <source>
        <dbReference type="PROSITE" id="PS50850"/>
    </source>
</evidence>
<evidence type="ECO:0000313" key="21">
    <source>
        <dbReference type="Proteomes" id="UP000015101"/>
    </source>
</evidence>
<dbReference type="FunCoup" id="T1G2M9">
    <property type="interactions" value="21"/>
</dbReference>
<name>T1G2M9_HELRO</name>
<feature type="transmembrane region" description="Helical" evidence="17">
    <location>
        <begin position="229"/>
        <end position="250"/>
    </location>
</feature>
<dbReference type="FunFam" id="1.20.1250.20:FF:000150">
    <property type="entry name" value="Solute carrier family 17 member 9"/>
    <property type="match status" value="1"/>
</dbReference>
<dbReference type="InterPro" id="IPR036259">
    <property type="entry name" value="MFS_trans_sf"/>
</dbReference>
<dbReference type="GO" id="GO:0005765">
    <property type="term" value="C:lysosomal membrane"/>
    <property type="evidence" value="ECO:0007669"/>
    <property type="project" value="UniProtKB-SubCell"/>
</dbReference>
<evidence type="ECO:0000256" key="13">
    <source>
        <dbReference type="ARBA" id="ARBA00056522"/>
    </source>
</evidence>
<dbReference type="EMBL" id="KB096222">
    <property type="protein sequence ID" value="ESO07094.1"/>
    <property type="molecule type" value="Genomic_DNA"/>
</dbReference>
<evidence type="ECO:0000256" key="1">
    <source>
        <dbReference type="ARBA" id="ARBA00004155"/>
    </source>
</evidence>
<dbReference type="InParanoid" id="T1G2M9"/>
<feature type="transmembrane region" description="Helical" evidence="17">
    <location>
        <begin position="99"/>
        <end position="121"/>
    </location>
</feature>
<organism evidence="20 21">
    <name type="scientific">Helobdella robusta</name>
    <name type="common">Californian leech</name>
    <dbReference type="NCBI Taxonomy" id="6412"/>
    <lineage>
        <taxon>Eukaryota</taxon>
        <taxon>Metazoa</taxon>
        <taxon>Spiralia</taxon>
        <taxon>Lophotrochozoa</taxon>
        <taxon>Annelida</taxon>
        <taxon>Clitellata</taxon>
        <taxon>Hirudinea</taxon>
        <taxon>Rhynchobdellida</taxon>
        <taxon>Glossiphoniidae</taxon>
        <taxon>Helobdella</taxon>
    </lineage>
</organism>
<keyword evidence="4 17" id="KW-0812">Transmembrane</keyword>
<dbReference type="GO" id="GO:1904669">
    <property type="term" value="P:ATP export"/>
    <property type="evidence" value="ECO:0007669"/>
    <property type="project" value="UniProtKB-ARBA"/>
</dbReference>
<comment type="similarity">
    <text evidence="2">Belongs to the major facilitator superfamily. Sodium/anion cotransporter family.</text>
</comment>
<sequence length="414" mass="46429">SRKEKKIWIIIFFIAGAMLYASRTAMPVCAVSVSQEFNWTKTQTGLALSAFFWGYVTTQVVGGHLADKHGGEYTISISLAGWSFLTLMTPYVIRLGPPTAALMHAVIMRIFTGCFQGRFYYPSMSSLFSRKVSEFDRAFSYSFATSGSHIGTLFSGIIGSLMNDYLGWPLTFITIGILSFLHFLVYHYFVVSLRRVKLAQISSSSLSSSSWAHTHTRIFKMMTMTTNRAIVIGNFCSGWMFFILLSWLPTYFQETFPDAKGWVYNTIPWLFCPPSQWFGGWLADHLIYKGFSTTFVRKFIQSLAFLGSALFLVLMGHFDSYYFALFCLTGAINFSCFHHSGISVNVQDIAPTYAGAVFGFQNMAGAVPGFLGVYVTGYILEVSKSWTVVFNLTSVILLVGWFVFIMFGTGKKVI</sequence>
<feature type="transmembrane region" description="Helical" evidence="17">
    <location>
        <begin position="386"/>
        <end position="407"/>
    </location>
</feature>
<evidence type="ECO:0000256" key="5">
    <source>
        <dbReference type="ARBA" id="ARBA00022989"/>
    </source>
</evidence>
<feature type="transmembrane region" description="Helical" evidence="17">
    <location>
        <begin position="321"/>
        <end position="341"/>
    </location>
</feature>
<dbReference type="PROSITE" id="PS50850">
    <property type="entry name" value="MFS"/>
    <property type="match status" value="1"/>
</dbReference>
<evidence type="ECO:0000256" key="12">
    <source>
        <dbReference type="ARBA" id="ARBA00051849"/>
    </source>
</evidence>
<evidence type="ECO:0000256" key="3">
    <source>
        <dbReference type="ARBA" id="ARBA00022448"/>
    </source>
</evidence>
<evidence type="ECO:0000313" key="20">
    <source>
        <dbReference type="EnsemblMetazoa" id="HelroP76708"/>
    </source>
</evidence>
<evidence type="ECO:0000256" key="9">
    <source>
        <dbReference type="ARBA" id="ARBA00024185"/>
    </source>
</evidence>
<keyword evidence="7" id="KW-0458">Lysosome</keyword>
<dbReference type="Gene3D" id="1.20.1250.20">
    <property type="entry name" value="MFS general substrate transporter like domains"/>
    <property type="match status" value="2"/>
</dbReference>
<feature type="transmembrane region" description="Helical" evidence="17">
    <location>
        <begin position="73"/>
        <end position="93"/>
    </location>
</feature>
<feature type="transmembrane region" description="Helical" evidence="17">
    <location>
        <begin position="353"/>
        <end position="380"/>
    </location>
</feature>